<protein>
    <submittedName>
        <fullName evidence="2">Uncharacterized protein</fullName>
    </submittedName>
</protein>
<reference evidence="2" key="1">
    <citation type="journal article" date="2005" name="Genome Res.">
        <title>Sequence, annotation, and analysis of synteny between rice chromosome 3 and diverged grass species.</title>
        <authorList>
            <consortium name="Rice Chromosome 3 Sequencing Consortium"/>
            <person name="Buell C.R."/>
            <person name="Yuan Q."/>
            <person name="Ouyang S."/>
            <person name="Liu J."/>
            <person name="Zhu W."/>
            <person name="Wang A."/>
            <person name="Maiti R."/>
            <person name="Haas B."/>
            <person name="Wortman J."/>
            <person name="Pertea M."/>
            <person name="Jones K.M."/>
            <person name="Kim M."/>
            <person name="Overton L."/>
            <person name="Tsitrin T."/>
            <person name="Fadrosh D."/>
            <person name="Bera J."/>
            <person name="Weaver B."/>
            <person name="Jin S."/>
            <person name="Johri S."/>
            <person name="Reardon M."/>
            <person name="Webb K."/>
            <person name="Hill J."/>
            <person name="Moffat K."/>
            <person name="Tallon L."/>
            <person name="Van Aken S."/>
            <person name="Lewis M."/>
            <person name="Utterback T."/>
            <person name="Feldblyum T."/>
            <person name="Zismann V."/>
            <person name="Iobst S."/>
            <person name="Hsiao J."/>
            <person name="de Vazeille A.R."/>
            <person name="Salzberg S.L."/>
            <person name="White O."/>
            <person name="Fraser C."/>
            <person name="Yu Y."/>
            <person name="Kim H."/>
            <person name="Rambo T."/>
            <person name="Currie J."/>
            <person name="Collura K."/>
            <person name="Kernodle-Thompson S."/>
            <person name="Wei F."/>
            <person name="Kudrna K."/>
            <person name="Ammiraju J.S."/>
            <person name="Luo M."/>
            <person name="Goicoechea J.L."/>
            <person name="Wing R.A."/>
            <person name="Henry D."/>
            <person name="Oates R."/>
            <person name="Palmer M."/>
            <person name="Pries G."/>
            <person name="Saski C."/>
            <person name="Simmons J."/>
            <person name="Soderlund C."/>
            <person name="Nelson W."/>
            <person name="de la Bastide M."/>
            <person name="Spiegel L."/>
            <person name="Nascimento L."/>
            <person name="Huang E."/>
            <person name="Preston R."/>
            <person name="Zutavern T."/>
            <person name="Palmer L."/>
            <person name="O'Shaughnessy A."/>
            <person name="Dike S."/>
            <person name="McCombie W.R."/>
            <person name="Minx P."/>
            <person name="Cordum H."/>
            <person name="Wilson R."/>
            <person name="Jin W."/>
            <person name="Lee H.R."/>
            <person name="Jiang J."/>
            <person name="Jackson S."/>
        </authorList>
    </citation>
    <scope>NUCLEOTIDE SEQUENCE [LARGE SCALE GENOMIC DNA]</scope>
</reference>
<accession>Q10QS5</accession>
<feature type="compositionally biased region" description="Basic residues" evidence="1">
    <location>
        <begin position="7"/>
        <end position="22"/>
    </location>
</feature>
<feature type="region of interest" description="Disordered" evidence="1">
    <location>
        <begin position="64"/>
        <end position="118"/>
    </location>
</feature>
<name>Q10QS5_ORYSJ</name>
<gene>
    <name evidence="2" type="ordered locus">LOC_Os03g08670</name>
</gene>
<evidence type="ECO:0000313" key="2">
    <source>
        <dbReference type="EMBL" id="ABF94352.1"/>
    </source>
</evidence>
<feature type="compositionally biased region" description="Basic residues" evidence="1">
    <location>
        <begin position="154"/>
        <end position="172"/>
    </location>
</feature>
<sequence>MATGRTGRARPSRWRLRRRGAARRWLDDEPEEKDTSCMTTGDGGGEFGRSVVEAEAERVICANCPHRPSRSARPPPPSANVRSRGGWKGGGAIVRYNHGGGGDDVNVRGGDSSAAMKNDNLAKPNCRFPPNQVLAGQFKRYADTLSPVYSLHAAPHHLSSRQRQQRRDKRGMRMVDGSMRNEDARGERELA</sequence>
<feature type="compositionally biased region" description="Gly residues" evidence="1">
    <location>
        <begin position="86"/>
        <end position="103"/>
    </location>
</feature>
<dbReference type="EMBL" id="DP000009">
    <property type="protein sequence ID" value="ABF94352.1"/>
    <property type="molecule type" value="Genomic_DNA"/>
</dbReference>
<proteinExistence type="predicted"/>
<evidence type="ECO:0000256" key="1">
    <source>
        <dbReference type="SAM" id="MobiDB-lite"/>
    </source>
</evidence>
<reference evidence="2" key="2">
    <citation type="submission" date="2006-06" db="EMBL/GenBank/DDBJ databases">
        <authorList>
            <person name="Buell R."/>
            <person name="Wing R.A."/>
            <person name="McCombie W.A."/>
            <person name="Ouyang S."/>
        </authorList>
    </citation>
    <scope>NUCLEOTIDE SEQUENCE</scope>
</reference>
<feature type="region of interest" description="Disordered" evidence="1">
    <location>
        <begin position="1"/>
        <end position="49"/>
    </location>
</feature>
<feature type="compositionally biased region" description="Basic and acidic residues" evidence="1">
    <location>
        <begin position="179"/>
        <end position="191"/>
    </location>
</feature>
<dbReference type="AlphaFoldDB" id="Q10QS5"/>
<organism evidence="2">
    <name type="scientific">Oryza sativa subsp. japonica</name>
    <name type="common">Rice</name>
    <dbReference type="NCBI Taxonomy" id="39947"/>
    <lineage>
        <taxon>Eukaryota</taxon>
        <taxon>Viridiplantae</taxon>
        <taxon>Streptophyta</taxon>
        <taxon>Embryophyta</taxon>
        <taxon>Tracheophyta</taxon>
        <taxon>Spermatophyta</taxon>
        <taxon>Magnoliopsida</taxon>
        <taxon>Liliopsida</taxon>
        <taxon>Poales</taxon>
        <taxon>Poaceae</taxon>
        <taxon>BOP clade</taxon>
        <taxon>Oryzoideae</taxon>
        <taxon>Oryzeae</taxon>
        <taxon>Oryzinae</taxon>
        <taxon>Oryza</taxon>
        <taxon>Oryza sativa</taxon>
    </lineage>
</organism>
<feature type="region of interest" description="Disordered" evidence="1">
    <location>
        <begin position="153"/>
        <end position="191"/>
    </location>
</feature>